<feature type="compositionally biased region" description="Polar residues" evidence="1">
    <location>
        <begin position="50"/>
        <end position="60"/>
    </location>
</feature>
<accession>A0A1Q8Q743</accession>
<proteinExistence type="predicted"/>
<feature type="region of interest" description="Disordered" evidence="1">
    <location>
        <begin position="49"/>
        <end position="68"/>
    </location>
</feature>
<reference evidence="2 3" key="1">
    <citation type="submission" date="2016-12" db="EMBL/GenBank/DDBJ databases">
        <title>Domibacillus antri genome sequencing.</title>
        <authorList>
            <person name="Verma A."/>
            <person name="Krishnamurthi S."/>
        </authorList>
    </citation>
    <scope>NUCLEOTIDE SEQUENCE [LARGE SCALE GENOMIC DNA]</scope>
    <source>
        <strain evidence="2 3">XD80</strain>
    </source>
</reference>
<evidence type="ECO:0000313" key="2">
    <source>
        <dbReference type="EMBL" id="OLN23157.1"/>
    </source>
</evidence>
<dbReference type="Proteomes" id="UP000185568">
    <property type="component" value="Unassembled WGS sequence"/>
</dbReference>
<feature type="region of interest" description="Disordered" evidence="1">
    <location>
        <begin position="1"/>
        <end position="20"/>
    </location>
</feature>
<dbReference type="RefSeq" id="WP_075397447.1">
    <property type="nucleotide sequence ID" value="NZ_MSDU01000008.1"/>
</dbReference>
<evidence type="ECO:0000256" key="1">
    <source>
        <dbReference type="SAM" id="MobiDB-lite"/>
    </source>
</evidence>
<name>A0A1Q8Q743_9BACI</name>
<dbReference type="STRING" id="1714264.BTO30_04080"/>
<sequence>MMKRSHSAGSSLNRQSLQRMEQMNQKLAAGIDINKLLLNKEVLKVDHNGIAQSDYSNDAQKNGRGLAA</sequence>
<feature type="compositionally biased region" description="Polar residues" evidence="1">
    <location>
        <begin position="7"/>
        <end position="20"/>
    </location>
</feature>
<dbReference type="AlphaFoldDB" id="A0A1Q8Q743"/>
<organism evidence="2 3">
    <name type="scientific">Domibacillus antri</name>
    <dbReference type="NCBI Taxonomy" id="1714264"/>
    <lineage>
        <taxon>Bacteria</taxon>
        <taxon>Bacillati</taxon>
        <taxon>Bacillota</taxon>
        <taxon>Bacilli</taxon>
        <taxon>Bacillales</taxon>
        <taxon>Bacillaceae</taxon>
        <taxon>Domibacillus</taxon>
    </lineage>
</organism>
<gene>
    <name evidence="2" type="ORF">BTO30_04080</name>
</gene>
<evidence type="ECO:0000313" key="3">
    <source>
        <dbReference type="Proteomes" id="UP000185568"/>
    </source>
</evidence>
<protein>
    <submittedName>
        <fullName evidence="2">Uncharacterized protein</fullName>
    </submittedName>
</protein>
<comment type="caution">
    <text evidence="2">The sequence shown here is derived from an EMBL/GenBank/DDBJ whole genome shotgun (WGS) entry which is preliminary data.</text>
</comment>
<dbReference type="EMBL" id="MSDU01000008">
    <property type="protein sequence ID" value="OLN23157.1"/>
    <property type="molecule type" value="Genomic_DNA"/>
</dbReference>
<keyword evidence="3" id="KW-1185">Reference proteome</keyword>